<sequence>MAMVLKRKRSEDAMSICSASSSSSSTSPFSNNVMMVDTDAITQHHVPLGVHSRTLKRWRNLRPDEKSVHDYTMSKLFSAQRSPHQQTAPQNSISPSFTPVTHATQPSQRNIMSFFTRSQANPSVPMTNGMGSQRSTHAISCSDCDCSIETPFDDEEGECYACRGCYKKVCGGCSTGGQEWGMERRCLECALR</sequence>
<feature type="region of interest" description="Disordered" evidence="1">
    <location>
        <begin position="1"/>
        <end position="30"/>
    </location>
</feature>
<comment type="caution">
    <text evidence="2">The sequence shown here is derived from an EMBL/GenBank/DDBJ whole genome shotgun (WGS) entry which is preliminary data.</text>
</comment>
<accession>A0AAV9X9C6</accession>
<gene>
    <name evidence="2" type="ORF">TWF694_010262</name>
</gene>
<dbReference type="EMBL" id="JAVHJO010000007">
    <property type="protein sequence ID" value="KAK6538688.1"/>
    <property type="molecule type" value="Genomic_DNA"/>
</dbReference>
<keyword evidence="3" id="KW-1185">Reference proteome</keyword>
<dbReference type="AlphaFoldDB" id="A0AAV9X9C6"/>
<evidence type="ECO:0000313" key="2">
    <source>
        <dbReference type="EMBL" id="KAK6538688.1"/>
    </source>
</evidence>
<dbReference type="Proteomes" id="UP001365542">
    <property type="component" value="Unassembled WGS sequence"/>
</dbReference>
<proteinExistence type="predicted"/>
<reference evidence="2 3" key="1">
    <citation type="submission" date="2019-10" db="EMBL/GenBank/DDBJ databases">
        <authorList>
            <person name="Palmer J.M."/>
        </authorList>
    </citation>
    <scope>NUCLEOTIDE SEQUENCE [LARGE SCALE GENOMIC DNA]</scope>
    <source>
        <strain evidence="2 3">TWF694</strain>
    </source>
</reference>
<name>A0AAV9X9C6_9PEZI</name>
<evidence type="ECO:0000256" key="1">
    <source>
        <dbReference type="SAM" id="MobiDB-lite"/>
    </source>
</evidence>
<protein>
    <submittedName>
        <fullName evidence="2">Uncharacterized protein</fullName>
    </submittedName>
</protein>
<evidence type="ECO:0000313" key="3">
    <source>
        <dbReference type="Proteomes" id="UP001365542"/>
    </source>
</evidence>
<feature type="region of interest" description="Disordered" evidence="1">
    <location>
        <begin position="79"/>
        <end position="103"/>
    </location>
</feature>
<organism evidence="2 3">
    <name type="scientific">Orbilia ellipsospora</name>
    <dbReference type="NCBI Taxonomy" id="2528407"/>
    <lineage>
        <taxon>Eukaryota</taxon>
        <taxon>Fungi</taxon>
        <taxon>Dikarya</taxon>
        <taxon>Ascomycota</taxon>
        <taxon>Pezizomycotina</taxon>
        <taxon>Orbiliomycetes</taxon>
        <taxon>Orbiliales</taxon>
        <taxon>Orbiliaceae</taxon>
        <taxon>Orbilia</taxon>
    </lineage>
</organism>
<feature type="compositionally biased region" description="Low complexity" evidence="1">
    <location>
        <begin position="15"/>
        <end position="30"/>
    </location>
</feature>